<accession>A0A1H2LJZ6</accession>
<evidence type="ECO:0000256" key="3">
    <source>
        <dbReference type="ARBA" id="ARBA00022475"/>
    </source>
</evidence>
<feature type="transmembrane region" description="Helical" evidence="7">
    <location>
        <begin position="280"/>
        <end position="299"/>
    </location>
</feature>
<dbReference type="GO" id="GO:0005886">
    <property type="term" value="C:plasma membrane"/>
    <property type="evidence" value="ECO:0007669"/>
    <property type="project" value="UniProtKB-SubCell"/>
</dbReference>
<dbReference type="PANTHER" id="PTHR43163">
    <property type="entry name" value="DIPEPTIDE TRANSPORT SYSTEM PERMEASE PROTEIN DPPB-RELATED"/>
    <property type="match status" value="1"/>
</dbReference>
<dbReference type="InterPro" id="IPR045621">
    <property type="entry name" value="BPD_transp_1_N"/>
</dbReference>
<keyword evidence="3" id="KW-1003">Cell membrane</keyword>
<feature type="transmembrane region" description="Helical" evidence="7">
    <location>
        <begin position="101"/>
        <end position="124"/>
    </location>
</feature>
<dbReference type="PROSITE" id="PS50928">
    <property type="entry name" value="ABC_TM1"/>
    <property type="match status" value="1"/>
</dbReference>
<feature type="transmembrane region" description="Helical" evidence="7">
    <location>
        <begin position="234"/>
        <end position="260"/>
    </location>
</feature>
<evidence type="ECO:0000256" key="5">
    <source>
        <dbReference type="ARBA" id="ARBA00022989"/>
    </source>
</evidence>
<evidence type="ECO:0000259" key="8">
    <source>
        <dbReference type="PROSITE" id="PS50928"/>
    </source>
</evidence>
<keyword evidence="2 7" id="KW-0813">Transport</keyword>
<dbReference type="RefSeq" id="WP_091072699.1">
    <property type="nucleotide sequence ID" value="NZ_LT629799.1"/>
</dbReference>
<evidence type="ECO:0000256" key="7">
    <source>
        <dbReference type="RuleBase" id="RU363032"/>
    </source>
</evidence>
<keyword evidence="6 7" id="KW-0472">Membrane</keyword>
<feature type="transmembrane region" description="Helical" evidence="7">
    <location>
        <begin position="136"/>
        <end position="157"/>
    </location>
</feature>
<evidence type="ECO:0000313" key="10">
    <source>
        <dbReference type="Proteomes" id="UP000198825"/>
    </source>
</evidence>
<dbReference type="STRING" id="546874.SAMN04488544_0291"/>
<dbReference type="Proteomes" id="UP000198825">
    <property type="component" value="Chromosome I"/>
</dbReference>
<dbReference type="InterPro" id="IPR000515">
    <property type="entry name" value="MetI-like"/>
</dbReference>
<sequence>MRHVAYVGRRLLSTVPVLLGISVIVFFLIHLVPGDPARTLLGVRATDEAVAALHVKFGLDRPIWEQYLSFLGRLLHGDLGRSILYDTDVSSLLADRLPATLWLLVAATVLALLISVPLAVLAATHRDRIADQVVRAVPLVGLGMPTFWVGIMLVLLLALKVHAFPVSGFGKTPVQHLSSIVLPGLTIALALTPILIRSLRTSMIGVLDSDYVVTARAKGLSHRRVITAHTLRNAAVSSITVLGVNIAYLVGSTLVVERVFALPGMGTMMLDAIFNRDFPVVQGVTLVFALMVVAVNLLTDLAHAALDPRIELA</sequence>
<evidence type="ECO:0000313" key="9">
    <source>
        <dbReference type="EMBL" id="SDU80948.1"/>
    </source>
</evidence>
<feature type="transmembrane region" description="Helical" evidence="7">
    <location>
        <begin position="177"/>
        <end position="196"/>
    </location>
</feature>
<reference evidence="10" key="1">
    <citation type="submission" date="2016-10" db="EMBL/GenBank/DDBJ databases">
        <authorList>
            <person name="Varghese N."/>
            <person name="Submissions S."/>
        </authorList>
    </citation>
    <scope>NUCLEOTIDE SEQUENCE [LARGE SCALE GENOMIC DNA]</scope>
    <source>
        <strain evidence="10">DSM 21743</strain>
    </source>
</reference>
<comment type="subcellular location">
    <subcellularLocation>
        <location evidence="1 7">Cell membrane</location>
        <topology evidence="1 7">Multi-pass membrane protein</topology>
    </subcellularLocation>
</comment>
<name>A0A1H2LJZ6_9ACTN</name>
<feature type="domain" description="ABC transmembrane type-1" evidence="8">
    <location>
        <begin position="97"/>
        <end position="299"/>
    </location>
</feature>
<evidence type="ECO:0000256" key="2">
    <source>
        <dbReference type="ARBA" id="ARBA00022448"/>
    </source>
</evidence>
<evidence type="ECO:0000256" key="1">
    <source>
        <dbReference type="ARBA" id="ARBA00004651"/>
    </source>
</evidence>
<gene>
    <name evidence="9" type="ORF">SAMN04488544_0291</name>
</gene>
<keyword evidence="5 7" id="KW-1133">Transmembrane helix</keyword>
<comment type="similarity">
    <text evidence="7">Belongs to the binding-protein-dependent transport system permease family.</text>
</comment>
<dbReference type="Pfam" id="PF00528">
    <property type="entry name" value="BPD_transp_1"/>
    <property type="match status" value="1"/>
</dbReference>
<evidence type="ECO:0000256" key="4">
    <source>
        <dbReference type="ARBA" id="ARBA00022692"/>
    </source>
</evidence>
<organism evidence="9 10">
    <name type="scientific">Microlunatus sagamiharensis</name>
    <dbReference type="NCBI Taxonomy" id="546874"/>
    <lineage>
        <taxon>Bacteria</taxon>
        <taxon>Bacillati</taxon>
        <taxon>Actinomycetota</taxon>
        <taxon>Actinomycetes</taxon>
        <taxon>Propionibacteriales</taxon>
        <taxon>Propionibacteriaceae</taxon>
        <taxon>Microlunatus</taxon>
    </lineage>
</organism>
<dbReference type="PANTHER" id="PTHR43163:SF6">
    <property type="entry name" value="DIPEPTIDE TRANSPORT SYSTEM PERMEASE PROTEIN DPPB-RELATED"/>
    <property type="match status" value="1"/>
</dbReference>
<dbReference type="Pfam" id="PF19300">
    <property type="entry name" value="BPD_transp_1_N"/>
    <property type="match status" value="1"/>
</dbReference>
<protein>
    <submittedName>
        <fullName evidence="9">Peptide/nickel transport system permease protein</fullName>
    </submittedName>
</protein>
<keyword evidence="10" id="KW-1185">Reference proteome</keyword>
<dbReference type="Gene3D" id="1.10.3720.10">
    <property type="entry name" value="MetI-like"/>
    <property type="match status" value="1"/>
</dbReference>
<dbReference type="OrthoDB" id="147688at2"/>
<dbReference type="AlphaFoldDB" id="A0A1H2LJZ6"/>
<keyword evidence="4 7" id="KW-0812">Transmembrane</keyword>
<dbReference type="CDD" id="cd06261">
    <property type="entry name" value="TM_PBP2"/>
    <property type="match status" value="1"/>
</dbReference>
<evidence type="ECO:0000256" key="6">
    <source>
        <dbReference type="ARBA" id="ARBA00023136"/>
    </source>
</evidence>
<dbReference type="EMBL" id="LT629799">
    <property type="protein sequence ID" value="SDU80948.1"/>
    <property type="molecule type" value="Genomic_DNA"/>
</dbReference>
<dbReference type="SUPFAM" id="SSF161098">
    <property type="entry name" value="MetI-like"/>
    <property type="match status" value="1"/>
</dbReference>
<feature type="transmembrane region" description="Helical" evidence="7">
    <location>
        <begin position="12"/>
        <end position="32"/>
    </location>
</feature>
<proteinExistence type="inferred from homology"/>
<dbReference type="GO" id="GO:0055085">
    <property type="term" value="P:transmembrane transport"/>
    <property type="evidence" value="ECO:0007669"/>
    <property type="project" value="InterPro"/>
</dbReference>
<dbReference type="InterPro" id="IPR035906">
    <property type="entry name" value="MetI-like_sf"/>
</dbReference>